<dbReference type="Proteomes" id="UP000612893">
    <property type="component" value="Unassembled WGS sequence"/>
</dbReference>
<dbReference type="AlphaFoldDB" id="A0A934K7D4"/>
<dbReference type="RefSeq" id="WP_338200351.1">
    <property type="nucleotide sequence ID" value="NZ_JAEKNR010000082.1"/>
</dbReference>
<dbReference type="InterPro" id="IPR017968">
    <property type="entry name" value="Acylphosphatase_CS"/>
</dbReference>
<comment type="catalytic activity">
    <reaction evidence="4 5 6">
        <text>an acyl phosphate + H2O = a carboxylate + phosphate + H(+)</text>
        <dbReference type="Rhea" id="RHEA:14965"/>
        <dbReference type="ChEBI" id="CHEBI:15377"/>
        <dbReference type="ChEBI" id="CHEBI:15378"/>
        <dbReference type="ChEBI" id="CHEBI:29067"/>
        <dbReference type="ChEBI" id="CHEBI:43474"/>
        <dbReference type="ChEBI" id="CHEBI:59918"/>
        <dbReference type="EC" id="3.6.1.7"/>
    </reaction>
</comment>
<keyword evidence="5 6" id="KW-0378">Hydrolase</keyword>
<dbReference type="EC" id="3.6.1.7" evidence="2 5"/>
<name>A0A934K7D4_9BACT</name>
<evidence type="ECO:0000313" key="9">
    <source>
        <dbReference type="EMBL" id="MBJ7597826.1"/>
    </source>
</evidence>
<dbReference type="GO" id="GO:0003998">
    <property type="term" value="F:acylphosphatase activity"/>
    <property type="evidence" value="ECO:0007669"/>
    <property type="project" value="UniProtKB-EC"/>
</dbReference>
<dbReference type="InterPro" id="IPR036046">
    <property type="entry name" value="Acylphosphatase-like_dom_sf"/>
</dbReference>
<feature type="active site" evidence="5">
    <location>
        <position position="25"/>
    </location>
</feature>
<comment type="caution">
    <text evidence="9">The sequence shown here is derived from an EMBL/GenBank/DDBJ whole genome shotgun (WGS) entry which is preliminary data.</text>
</comment>
<dbReference type="InterPro" id="IPR001792">
    <property type="entry name" value="Acylphosphatase-like_dom"/>
</dbReference>
<dbReference type="SUPFAM" id="SSF54975">
    <property type="entry name" value="Acylphosphatase/BLUF domain-like"/>
    <property type="match status" value="1"/>
</dbReference>
<dbReference type="Gene3D" id="3.30.70.100">
    <property type="match status" value="1"/>
</dbReference>
<organism evidence="9 10">
    <name type="scientific">Candidatus Nephthysia bennettiae</name>
    <dbReference type="NCBI Taxonomy" id="3127016"/>
    <lineage>
        <taxon>Bacteria</taxon>
        <taxon>Bacillati</taxon>
        <taxon>Candidatus Dormiibacterota</taxon>
        <taxon>Candidatus Dormibacteria</taxon>
        <taxon>Candidatus Dormibacterales</taxon>
        <taxon>Candidatus Dormibacteraceae</taxon>
        <taxon>Candidatus Nephthysia</taxon>
    </lineage>
</organism>
<keyword evidence="10" id="KW-1185">Reference proteome</keyword>
<evidence type="ECO:0000256" key="2">
    <source>
        <dbReference type="ARBA" id="ARBA00012150"/>
    </source>
</evidence>
<dbReference type="InterPro" id="IPR020456">
    <property type="entry name" value="Acylphosphatase"/>
</dbReference>
<evidence type="ECO:0000256" key="4">
    <source>
        <dbReference type="ARBA" id="ARBA00047645"/>
    </source>
</evidence>
<dbReference type="PANTHER" id="PTHR47268">
    <property type="entry name" value="ACYLPHOSPHATASE"/>
    <property type="match status" value="1"/>
</dbReference>
<evidence type="ECO:0000256" key="5">
    <source>
        <dbReference type="PROSITE-ProRule" id="PRU00520"/>
    </source>
</evidence>
<sequence>MERSPDGDAALRAVVNGDVQGVGFRYFVLRRAREAGLTGWVRNRADGSVECLAEGPRAALERLLDDLRRGPGLAEVQSVDIHRRPATGDLHGFQVRG</sequence>
<dbReference type="Pfam" id="PF00708">
    <property type="entry name" value="Acylphosphatase"/>
    <property type="match status" value="1"/>
</dbReference>
<proteinExistence type="inferred from homology"/>
<protein>
    <recommendedName>
        <fullName evidence="3 5">Acylphosphatase</fullName>
        <ecNumber evidence="2 5">3.6.1.7</ecNumber>
    </recommendedName>
</protein>
<dbReference type="PANTHER" id="PTHR47268:SF4">
    <property type="entry name" value="ACYLPHOSPHATASE"/>
    <property type="match status" value="1"/>
</dbReference>
<evidence type="ECO:0000259" key="8">
    <source>
        <dbReference type="PROSITE" id="PS51160"/>
    </source>
</evidence>
<gene>
    <name evidence="9" type="ORF">JF922_07040</name>
</gene>
<dbReference type="PROSITE" id="PS51160">
    <property type="entry name" value="ACYLPHOSPHATASE_3"/>
    <property type="match status" value="1"/>
</dbReference>
<evidence type="ECO:0000256" key="7">
    <source>
        <dbReference type="RuleBase" id="RU004168"/>
    </source>
</evidence>
<evidence type="ECO:0000256" key="6">
    <source>
        <dbReference type="RuleBase" id="RU000553"/>
    </source>
</evidence>
<dbReference type="EMBL" id="JAEKNR010000082">
    <property type="protein sequence ID" value="MBJ7597826.1"/>
    <property type="molecule type" value="Genomic_DNA"/>
</dbReference>
<evidence type="ECO:0000256" key="1">
    <source>
        <dbReference type="ARBA" id="ARBA00005614"/>
    </source>
</evidence>
<feature type="active site" evidence="5">
    <location>
        <position position="43"/>
    </location>
</feature>
<dbReference type="PROSITE" id="PS00151">
    <property type="entry name" value="ACYLPHOSPHATASE_2"/>
    <property type="match status" value="1"/>
</dbReference>
<comment type="similarity">
    <text evidence="1 7">Belongs to the acylphosphatase family.</text>
</comment>
<accession>A0A934K7D4</accession>
<dbReference type="PROSITE" id="PS00150">
    <property type="entry name" value="ACYLPHOSPHATASE_1"/>
    <property type="match status" value="1"/>
</dbReference>
<reference evidence="9" key="1">
    <citation type="submission" date="2020-10" db="EMBL/GenBank/DDBJ databases">
        <title>Ca. Dormibacterota MAGs.</title>
        <authorList>
            <person name="Montgomery K."/>
        </authorList>
    </citation>
    <scope>NUCLEOTIDE SEQUENCE [LARGE SCALE GENOMIC DNA]</scope>
    <source>
        <strain evidence="9">SC8812_S17_10</strain>
    </source>
</reference>
<dbReference type="PRINTS" id="PR00112">
    <property type="entry name" value="ACYLPHPHTASE"/>
</dbReference>
<evidence type="ECO:0000256" key="3">
    <source>
        <dbReference type="ARBA" id="ARBA00015991"/>
    </source>
</evidence>
<feature type="domain" description="Acylphosphatase-like" evidence="8">
    <location>
        <begin position="10"/>
        <end position="97"/>
    </location>
</feature>
<evidence type="ECO:0000313" key="10">
    <source>
        <dbReference type="Proteomes" id="UP000612893"/>
    </source>
</evidence>